<comment type="caution">
    <text evidence="3">The sequence shown here is derived from an EMBL/GenBank/DDBJ whole genome shotgun (WGS) entry which is preliminary data.</text>
</comment>
<protein>
    <recommendedName>
        <fullName evidence="2">G protein-regulated inducer of neurite outgrowth C-terminal domain-containing protein</fullName>
    </recommendedName>
</protein>
<feature type="compositionally biased region" description="Low complexity" evidence="1">
    <location>
        <begin position="250"/>
        <end position="263"/>
    </location>
</feature>
<feature type="compositionally biased region" description="Basic and acidic residues" evidence="1">
    <location>
        <begin position="624"/>
        <end position="642"/>
    </location>
</feature>
<accession>A0AAW1ES23</accession>
<keyword evidence="4" id="KW-1185">Reference proteome</keyword>
<organism evidence="3 4">
    <name type="scientific">Zoarces viviparus</name>
    <name type="common">Viviparous eelpout</name>
    <name type="synonym">Blennius viviparus</name>
    <dbReference type="NCBI Taxonomy" id="48416"/>
    <lineage>
        <taxon>Eukaryota</taxon>
        <taxon>Metazoa</taxon>
        <taxon>Chordata</taxon>
        <taxon>Craniata</taxon>
        <taxon>Vertebrata</taxon>
        <taxon>Euteleostomi</taxon>
        <taxon>Actinopterygii</taxon>
        <taxon>Neopterygii</taxon>
        <taxon>Teleostei</taxon>
        <taxon>Neoteleostei</taxon>
        <taxon>Acanthomorphata</taxon>
        <taxon>Eupercaria</taxon>
        <taxon>Perciformes</taxon>
        <taxon>Cottioidei</taxon>
        <taxon>Zoarcales</taxon>
        <taxon>Zoarcidae</taxon>
        <taxon>Zoarcinae</taxon>
        <taxon>Zoarces</taxon>
    </lineage>
</organism>
<sequence>METSPNISKSGKDDVQSEGPIPEEEEQLANALGNSDPNANWGAEPNFNLNLILTLPRNPHPTTETSKPHGGNKKDDWNKGGGAKGAVATETGNRGAGEQQKRAKAEIPKPQTYFYTRPQDTRQHGCKSKTSQRGRNNHRWRPQNDRKSQTAKPNQRTEMALLSTKTPQTSSLSPKPPTERKASGTRNRNASGSKENLDGKDSSAGSGSKTSSKSSSNSKAMDSLDSKKGSDFKASPNSKTAMGSKDSLDSKSGSASKTSWGSKDSLDSKTRSNSKASPNWKSGLGSGDSLDSKTAIEIKPSKTSPDFKTVVGSKSGMGSKNNLDPKTLSPSDSKNSFNLKTSPRFKPPSELNLSSNSGVLSSSKPCSTSKPSLLASGSNMDLVGSVSPSSPRTGLSGSKDNNIKAASSSAKLSPDPKATGSDSSQPGPVRSSSKSTLADLSPSLTLSPQPSPASRSPGSGPGKTLGSSPAGPHREVVRSPGSAPGSGVISGLLAPRATSSPKTRTTVALTMTSRSTPEPAAVASVTVETNTSRTPHNTSLTRGLNCDSTTKTSAKTAVADEEEYLKPPETKVTAAGGPAVSQGAVRGADVTDNTRWLPGDKRIPRAPQSKPSHLGDANATTADGESKEEEKKKQERGKKKDGGGSSPPLPPSSLFRPSSKTVREMATMTDPSERLLHQGGERREVGVQVESEVVERSASTGSSLHGGAPSSSLIGSPICQSATSPTVPSLCCVPAGQPPFQHVCKIDIELCRQSSLPFVGGADRASSLPACLRTYSFQQSPALKPEPRPGQNRDASADTIWEEEEEVVREQNNKEEEGEKAARPQEVAWDKQGRTWEVYGAVVDMESLGTAIQSHLESKIREQKKHIRTLRKSICSTGSLTEPRMMKKRKKRRGGILGCCGKSPAVAD</sequence>
<feature type="compositionally biased region" description="Polar residues" evidence="1">
    <location>
        <begin position="150"/>
        <end position="173"/>
    </location>
</feature>
<feature type="compositionally biased region" description="Polar residues" evidence="1">
    <location>
        <begin position="386"/>
        <end position="411"/>
    </location>
</feature>
<name>A0AAW1ES23_ZOAVI</name>
<feature type="region of interest" description="Disordered" evidence="1">
    <location>
        <begin position="1"/>
        <end position="711"/>
    </location>
</feature>
<feature type="compositionally biased region" description="Basic and acidic residues" evidence="1">
    <location>
        <begin position="222"/>
        <end position="231"/>
    </location>
</feature>
<feature type="compositionally biased region" description="Polar residues" evidence="1">
    <location>
        <begin position="497"/>
        <end position="516"/>
    </location>
</feature>
<feature type="compositionally biased region" description="Polar residues" evidence="1">
    <location>
        <begin position="526"/>
        <end position="542"/>
    </location>
</feature>
<feature type="compositionally biased region" description="Polar residues" evidence="1">
    <location>
        <begin position="316"/>
        <end position="341"/>
    </location>
</feature>
<dbReference type="EMBL" id="JBCEZU010000145">
    <property type="protein sequence ID" value="KAK9525063.1"/>
    <property type="molecule type" value="Genomic_DNA"/>
</dbReference>
<feature type="compositionally biased region" description="Low complexity" evidence="1">
    <location>
        <begin position="349"/>
        <end position="374"/>
    </location>
</feature>
<feature type="compositionally biased region" description="Polar residues" evidence="1">
    <location>
        <begin position="184"/>
        <end position="194"/>
    </location>
</feature>
<feature type="compositionally biased region" description="Low complexity" evidence="1">
    <location>
        <begin position="548"/>
        <end position="557"/>
    </location>
</feature>
<dbReference type="InterPro" id="IPR032745">
    <property type="entry name" value="GRIN_C"/>
</dbReference>
<gene>
    <name evidence="3" type="ORF">VZT92_017406</name>
</gene>
<feature type="domain" description="G protein-regulated inducer of neurite outgrowth C-terminal" evidence="2">
    <location>
        <begin position="803"/>
        <end position="893"/>
    </location>
</feature>
<feature type="compositionally biased region" description="Basic and acidic residues" evidence="1">
    <location>
        <begin position="671"/>
        <end position="685"/>
    </location>
</feature>
<dbReference type="Pfam" id="PF15235">
    <property type="entry name" value="GRIN_C"/>
    <property type="match status" value="1"/>
</dbReference>
<proteinExistence type="predicted"/>
<evidence type="ECO:0000259" key="2">
    <source>
        <dbReference type="Pfam" id="PF15235"/>
    </source>
</evidence>
<evidence type="ECO:0000313" key="4">
    <source>
        <dbReference type="Proteomes" id="UP001488805"/>
    </source>
</evidence>
<feature type="compositionally biased region" description="Polar residues" evidence="1">
    <location>
        <begin position="420"/>
        <end position="438"/>
    </location>
</feature>
<dbReference type="AlphaFoldDB" id="A0AAW1ES23"/>
<dbReference type="Proteomes" id="UP001488805">
    <property type="component" value="Unassembled WGS sequence"/>
</dbReference>
<evidence type="ECO:0000256" key="1">
    <source>
        <dbReference type="SAM" id="MobiDB-lite"/>
    </source>
</evidence>
<feature type="compositionally biased region" description="Basic and acidic residues" evidence="1">
    <location>
        <begin position="290"/>
        <end position="300"/>
    </location>
</feature>
<reference evidence="3 4" key="1">
    <citation type="journal article" date="2024" name="Genome Biol. Evol.">
        <title>Chromosome-level genome assembly of the viviparous eelpout Zoarces viviparus.</title>
        <authorList>
            <person name="Fuhrmann N."/>
            <person name="Brasseur M.V."/>
            <person name="Bakowski C.E."/>
            <person name="Podsiadlowski L."/>
            <person name="Prost S."/>
            <person name="Krehenwinkel H."/>
            <person name="Mayer C."/>
        </authorList>
    </citation>
    <scope>NUCLEOTIDE SEQUENCE [LARGE SCALE GENOMIC DNA]</scope>
    <source>
        <strain evidence="3">NO-MEL_2022_Ind0_liver</strain>
    </source>
</reference>
<feature type="compositionally biased region" description="Low complexity" evidence="1">
    <location>
        <begin position="440"/>
        <end position="458"/>
    </location>
</feature>
<evidence type="ECO:0000313" key="3">
    <source>
        <dbReference type="EMBL" id="KAK9525063.1"/>
    </source>
</evidence>
<feature type="compositionally biased region" description="Polar residues" evidence="1">
    <location>
        <begin position="271"/>
        <end position="280"/>
    </location>
</feature>
<feature type="compositionally biased region" description="Polar residues" evidence="1">
    <location>
        <begin position="698"/>
        <end position="711"/>
    </location>
</feature>
<feature type="compositionally biased region" description="Basic residues" evidence="1">
    <location>
        <begin position="124"/>
        <end position="141"/>
    </location>
</feature>
<feature type="compositionally biased region" description="Low complexity" evidence="1">
    <location>
        <begin position="202"/>
        <end position="221"/>
    </location>
</feature>